<dbReference type="Pfam" id="PF03349">
    <property type="entry name" value="Toluene_X"/>
    <property type="match status" value="1"/>
</dbReference>
<evidence type="ECO:0000313" key="8">
    <source>
        <dbReference type="EMBL" id="ACC72359.1"/>
    </source>
</evidence>
<evidence type="ECO:0000256" key="4">
    <source>
        <dbReference type="ARBA" id="ARBA00022692"/>
    </source>
</evidence>
<dbReference type="AlphaFoldDB" id="B2JRN2"/>
<accession>B2JRN2</accession>
<dbReference type="RefSeq" id="WP_012402532.1">
    <property type="nucleotide sequence ID" value="NC_010623.1"/>
</dbReference>
<dbReference type="eggNOG" id="COG2067">
    <property type="taxonomic scope" value="Bacteria"/>
</dbReference>
<evidence type="ECO:0000256" key="6">
    <source>
        <dbReference type="ARBA" id="ARBA00023136"/>
    </source>
</evidence>
<proteinExistence type="inferred from homology"/>
<dbReference type="Proteomes" id="UP000001192">
    <property type="component" value="Chromosome 2"/>
</dbReference>
<dbReference type="InterPro" id="IPR005017">
    <property type="entry name" value="OMPP1/FadL/TodX"/>
</dbReference>
<evidence type="ECO:0000256" key="1">
    <source>
        <dbReference type="ARBA" id="ARBA00004571"/>
    </source>
</evidence>
<keyword evidence="9" id="KW-1185">Reference proteome</keyword>
<keyword evidence="4" id="KW-0812">Transmembrane</keyword>
<dbReference type="HOGENOM" id="CLU_035981_1_0_4"/>
<dbReference type="Gene3D" id="2.40.160.60">
    <property type="entry name" value="Outer membrane protein transport protein (OMPP1/FadL/TodX)"/>
    <property type="match status" value="1"/>
</dbReference>
<protein>
    <submittedName>
        <fullName evidence="8">Membrane protein involved in aromatic hydrocarbon degradation</fullName>
    </submittedName>
</protein>
<dbReference type="PANTHER" id="PTHR35093">
    <property type="entry name" value="OUTER MEMBRANE PROTEIN NMB0088-RELATED"/>
    <property type="match status" value="1"/>
</dbReference>
<dbReference type="GO" id="GO:0015483">
    <property type="term" value="F:long-chain fatty acid transporting porin activity"/>
    <property type="evidence" value="ECO:0007669"/>
    <property type="project" value="TreeGrafter"/>
</dbReference>
<evidence type="ECO:0000256" key="2">
    <source>
        <dbReference type="ARBA" id="ARBA00008163"/>
    </source>
</evidence>
<dbReference type="OrthoDB" id="19849at2"/>
<evidence type="ECO:0000256" key="5">
    <source>
        <dbReference type="ARBA" id="ARBA00022729"/>
    </source>
</evidence>
<comment type="similarity">
    <text evidence="2">Belongs to the OmpP1/FadL family.</text>
</comment>
<organism evidence="8 9">
    <name type="scientific">Paraburkholderia phymatum (strain DSM 17167 / CIP 108236 / LMG 21445 / STM815)</name>
    <name type="common">Burkholderia phymatum</name>
    <dbReference type="NCBI Taxonomy" id="391038"/>
    <lineage>
        <taxon>Bacteria</taxon>
        <taxon>Pseudomonadati</taxon>
        <taxon>Pseudomonadota</taxon>
        <taxon>Betaproteobacteria</taxon>
        <taxon>Burkholderiales</taxon>
        <taxon>Burkholderiaceae</taxon>
        <taxon>Paraburkholderia</taxon>
    </lineage>
</organism>
<dbReference type="PANTHER" id="PTHR35093:SF8">
    <property type="entry name" value="OUTER MEMBRANE PROTEIN NMB0088-RELATED"/>
    <property type="match status" value="1"/>
</dbReference>
<dbReference type="GO" id="GO:0009279">
    <property type="term" value="C:cell outer membrane"/>
    <property type="evidence" value="ECO:0007669"/>
    <property type="project" value="UniProtKB-SubCell"/>
</dbReference>
<name>B2JRN2_PARP8</name>
<comment type="subcellular location">
    <subcellularLocation>
        <location evidence="1">Cell outer membrane</location>
        <topology evidence="1">Multi-pass membrane protein</topology>
    </subcellularLocation>
</comment>
<keyword evidence="6" id="KW-0472">Membrane</keyword>
<keyword evidence="5" id="KW-0732">Signal</keyword>
<dbReference type="SUPFAM" id="SSF56935">
    <property type="entry name" value="Porins"/>
    <property type="match status" value="1"/>
</dbReference>
<gene>
    <name evidence="8" type="ordered locus">Bphy_3199</name>
</gene>
<evidence type="ECO:0000256" key="7">
    <source>
        <dbReference type="ARBA" id="ARBA00023237"/>
    </source>
</evidence>
<reference evidence="9" key="1">
    <citation type="journal article" date="2014" name="Stand. Genomic Sci.">
        <title>Complete genome sequence of Burkholderia phymatum STM815(T), a broad host range and efficient nitrogen-fixing symbiont of Mimosa species.</title>
        <authorList>
            <person name="Moulin L."/>
            <person name="Klonowska A."/>
            <person name="Caroline B."/>
            <person name="Booth K."/>
            <person name="Vriezen J.A."/>
            <person name="Melkonian R."/>
            <person name="James E.K."/>
            <person name="Young J.P."/>
            <person name="Bena G."/>
            <person name="Hauser L."/>
            <person name="Land M."/>
            <person name="Kyrpides N."/>
            <person name="Bruce D."/>
            <person name="Chain P."/>
            <person name="Copeland A."/>
            <person name="Pitluck S."/>
            <person name="Woyke T."/>
            <person name="Lizotte-Waniewski M."/>
            <person name="Bristow J."/>
            <person name="Riley M."/>
        </authorList>
    </citation>
    <scope>NUCLEOTIDE SEQUENCE [LARGE SCALE GENOMIC DNA]</scope>
    <source>
        <strain evidence="9">DSM 17167 / CIP 108236 / LMG 21445 / STM815</strain>
    </source>
</reference>
<keyword evidence="3" id="KW-1134">Transmembrane beta strand</keyword>
<dbReference type="STRING" id="391038.Bphy_3199"/>
<dbReference type="KEGG" id="bph:Bphy_3199"/>
<evidence type="ECO:0000256" key="3">
    <source>
        <dbReference type="ARBA" id="ARBA00022452"/>
    </source>
</evidence>
<dbReference type="EMBL" id="CP001044">
    <property type="protein sequence ID" value="ACC72359.1"/>
    <property type="molecule type" value="Genomic_DNA"/>
</dbReference>
<evidence type="ECO:0000313" key="9">
    <source>
        <dbReference type="Proteomes" id="UP000001192"/>
    </source>
</evidence>
<sequence length="394" mass="41050" precursor="true">MSMQFGSQGCARALAAGVVIALYAGKALAVDGIALSGTGVKAAGMAGTSIAFPQESSSAADNPAGMGLIGSRTDFGIQVLEPLTDFEYGSPSNTLHTGKVYPVPDGGANWQINPRLTFGVSLFGTGVGTSYGRPALTVPGAGVAKSSLQTMIAAPTVTWRLTEHNIIGIGLSLAYQRFSANGAIVPADDGTLQPLPSHGTANAFGYGIRVGYIWQPASTFTLGASYASRIRMSKLSGYENDLLAAGGGRIDIGAQYGIGVAYKVIPSVTLAADWLHMEFSNTIIGSAQGFGWQDQDFFRIGVSWDVNQRWTLRTGFSHGNHPIGPSVVAQNLLAAMPVSTSVAVGATYRIGERDGVSGIFEYGFPVTVKGEGASLGFNEQTKTEVFGVSYGHKF</sequence>
<keyword evidence="7" id="KW-0998">Cell outer membrane</keyword>